<evidence type="ECO:0000313" key="4">
    <source>
        <dbReference type="Proteomes" id="UP001500630"/>
    </source>
</evidence>
<evidence type="ECO:0000259" key="2">
    <source>
        <dbReference type="Pfam" id="PF13632"/>
    </source>
</evidence>
<sequence>MSLMRTAEWTAYAQWTCLVFFSIPLVELMLMAVGYACMRGGYRYAPSRFRRLVIQITTVGKEAELVRETVAAIRGYELTMPYEIWVVIEPGHDEYYPLADRVIPVPSWFRCKAVDKARALEFSRLIRVRLGWNTAETKILFVDDDTLPTRAYITKAFSGDYDLCQGVTVVNRHYATRPWPHFLLSHLDNIRARNCMIYCSCTQGITGKPLFVHGEGLCVTGLVEDVITWNHPIIASDDLVFGTNAAHAGFSWGYFHEYIQLVSPWNLMDYWKQRKRWTWGNFTAIRRRDILPLSVAIPKAVKYSMGVLSICASGVGGVLLAMGVTKVPPQAYTVFWTSFTAWFASYGLMGWINSGGEANRQRFSGHGRVMSSRARFLTFRLTQALVAVVLCVPTAVMPAIVIVGSVLTGKPRRFVTIAKTCPRL</sequence>
<feature type="domain" description="Glycosyltransferase 2-like" evidence="2">
    <location>
        <begin position="139"/>
        <end position="344"/>
    </location>
</feature>
<organism evidence="3 4">
    <name type="scientific">Nonomuraea rosea</name>
    <dbReference type="NCBI Taxonomy" id="638574"/>
    <lineage>
        <taxon>Bacteria</taxon>
        <taxon>Bacillati</taxon>
        <taxon>Actinomycetota</taxon>
        <taxon>Actinomycetes</taxon>
        <taxon>Streptosporangiales</taxon>
        <taxon>Streptosporangiaceae</taxon>
        <taxon>Nonomuraea</taxon>
    </lineage>
</organism>
<dbReference type="PANTHER" id="PTHR16779:SF1">
    <property type="entry name" value="BETA-1,4-MANNOSYLTRANSFERASE EGH"/>
    <property type="match status" value="1"/>
</dbReference>
<name>A0ABP6X4J5_9ACTN</name>
<dbReference type="EMBL" id="BAABDQ010000009">
    <property type="protein sequence ID" value="GAA3561368.1"/>
    <property type="molecule type" value="Genomic_DNA"/>
</dbReference>
<keyword evidence="1" id="KW-1133">Transmembrane helix</keyword>
<dbReference type="InterPro" id="IPR029044">
    <property type="entry name" value="Nucleotide-diphossugar_trans"/>
</dbReference>
<reference evidence="4" key="1">
    <citation type="journal article" date="2019" name="Int. J. Syst. Evol. Microbiol.">
        <title>The Global Catalogue of Microorganisms (GCM) 10K type strain sequencing project: providing services to taxonomists for standard genome sequencing and annotation.</title>
        <authorList>
            <consortium name="The Broad Institute Genomics Platform"/>
            <consortium name="The Broad Institute Genome Sequencing Center for Infectious Disease"/>
            <person name="Wu L."/>
            <person name="Ma J."/>
        </authorList>
    </citation>
    <scope>NUCLEOTIDE SEQUENCE [LARGE SCALE GENOMIC DNA]</scope>
    <source>
        <strain evidence="4">JCM 17326</strain>
    </source>
</reference>
<keyword evidence="1" id="KW-0812">Transmembrane</keyword>
<comment type="caution">
    <text evidence="3">The sequence shown here is derived from an EMBL/GenBank/DDBJ whole genome shotgun (WGS) entry which is preliminary data.</text>
</comment>
<keyword evidence="4" id="KW-1185">Reference proteome</keyword>
<proteinExistence type="predicted"/>
<gene>
    <name evidence="3" type="ORF">GCM10022419_047520</name>
</gene>
<evidence type="ECO:0000313" key="3">
    <source>
        <dbReference type="EMBL" id="GAA3561368.1"/>
    </source>
</evidence>
<evidence type="ECO:0000256" key="1">
    <source>
        <dbReference type="SAM" id="Phobius"/>
    </source>
</evidence>
<dbReference type="Pfam" id="PF13632">
    <property type="entry name" value="Glyco_trans_2_3"/>
    <property type="match status" value="1"/>
</dbReference>
<feature type="transmembrane region" description="Helical" evidence="1">
    <location>
        <begin position="303"/>
        <end position="325"/>
    </location>
</feature>
<accession>A0ABP6X4J5</accession>
<dbReference type="PANTHER" id="PTHR16779">
    <property type="entry name" value="BETA-1,4-MANNOSYLTRANSFERASE EGH"/>
    <property type="match status" value="1"/>
</dbReference>
<dbReference type="InterPro" id="IPR001173">
    <property type="entry name" value="Glyco_trans_2-like"/>
</dbReference>
<protein>
    <recommendedName>
        <fullName evidence="2">Glycosyltransferase 2-like domain-containing protein</fullName>
    </recommendedName>
</protein>
<dbReference type="InterPro" id="IPR027389">
    <property type="entry name" value="B_mannosylTrfase_Bre-3/Egh"/>
</dbReference>
<dbReference type="Proteomes" id="UP001500630">
    <property type="component" value="Unassembled WGS sequence"/>
</dbReference>
<keyword evidence="1" id="KW-0472">Membrane</keyword>
<dbReference type="SUPFAM" id="SSF53448">
    <property type="entry name" value="Nucleotide-diphospho-sugar transferases"/>
    <property type="match status" value="1"/>
</dbReference>
<feature type="transmembrane region" description="Helical" evidence="1">
    <location>
        <begin position="331"/>
        <end position="352"/>
    </location>
</feature>
<feature type="transmembrane region" description="Helical" evidence="1">
    <location>
        <begin position="12"/>
        <end position="38"/>
    </location>
</feature>
<feature type="transmembrane region" description="Helical" evidence="1">
    <location>
        <begin position="384"/>
        <end position="407"/>
    </location>
</feature>